<feature type="domain" description="Beta-galactosidase" evidence="11">
    <location>
        <begin position="391"/>
        <end position="573"/>
    </location>
</feature>
<sequence>MKLHCIVMWLGAIASIRTSLAASSDASPTQLEKHGLHIPEQKLYQDIVTWDEYSLKIHGERVQIFSGEVHPYRMPVHSLYLDVLQKIKAAGFNTVSIYVMWALHEHKQGVVSFEGIRDLQPFFDAAMEAGIYLIARPGPYVNAETTGGGFPGWGTYEPSIWRTSNASYVEAYQGYMAEVGGIIAKNQITNGGPVILVQSENEYSKWNEPQSEDFEYEKRLIDDIRRAGITVPITTNDVGPDGLYTMVDLWGYDGYPRDFDCGNPTVTKTNAVPENYWSQHMKIAPDVPNSIYEFQGGAFDGWGGAGYEACSVLTGPDFQRVFYKNLVGMSTTIFNIYMLYGGTSWGGIAHPGVYTSYDYGSAITETRGLREKYYDLKTITYFVAATPAWLTSRPQNAESTKGAFTGDSALKVMQTLDDFSKTAFYTVRLSDASLFTSHTYRLSVSTSVGELVLPVLGGDLTLHGKDSKIHVTDYKAGSTTLLYSTGEILTWATVDGKDVILIYGDSGESHETAILFSGDAPKAKVVFGDGKIETQMIADKKAVAIQYKTTGQTVVEVGSTTLYILDRANAYEFWVLYPPTAGPFAHFSTKNPVIIKGGYLLRTATLEEDGTLAVTGDLKATTTFEFLTPKAATKRVTFNGEPLKIKATSHGTFVATRSVKLPSSHLPSLKDATWRTADSLPEVQRNYTDTHWKIADRKTTVNPTKPSTPVVLYSGEYGYHNGHILWRANIVSSGREIGFSANVWGGLAFGYSVWLDDKFIGSWEGNALSSHFTGHFQFGEKLEEGSKHVVTILTDHMGYDQDWIAASDSFKAPRGLTEYWFHGGAPTEITWKVQGNLGGEDYVDTSRGPLNEGGSYGERQGWHLPGFDDSDWTESSPLTGVEQAGLQFYRTTFHLDMPSGVDYPIAIAVTNSTSNPHYRAQIFVNGYQFGRYVNSIGPQKVYPIPQGILNYNGANALAISLWAQDKHGAKLNSLELQIVDKVETSMRKVVPAPQLSWKARAGAFWDAKSTTSTNSDHSHKHDEL</sequence>
<dbReference type="InterPro" id="IPR036833">
    <property type="entry name" value="BetaGal_dom3_sf"/>
</dbReference>
<dbReference type="AlphaFoldDB" id="A0A5C3QQ49"/>
<dbReference type="InterPro" id="IPR001944">
    <property type="entry name" value="Glycoside_Hdrlase_35"/>
</dbReference>
<dbReference type="InterPro" id="IPR037110">
    <property type="entry name" value="Betagal_dom2_sf"/>
</dbReference>
<evidence type="ECO:0000313" key="12">
    <source>
        <dbReference type="EMBL" id="TFL03687.1"/>
    </source>
</evidence>
<dbReference type="OrthoDB" id="1657402at2759"/>
<dbReference type="InterPro" id="IPR025300">
    <property type="entry name" value="BetaGal_jelly_roll_dom"/>
</dbReference>
<dbReference type="PROSITE" id="PS01182">
    <property type="entry name" value="GLYCOSYL_HYDROL_F35"/>
    <property type="match status" value="1"/>
</dbReference>
<evidence type="ECO:0000256" key="1">
    <source>
        <dbReference type="ARBA" id="ARBA00001412"/>
    </source>
</evidence>
<dbReference type="Pfam" id="PF13364">
    <property type="entry name" value="BetaGal_ABD2"/>
    <property type="match status" value="2"/>
</dbReference>
<accession>A0A5C3QQ49</accession>
<dbReference type="InterPro" id="IPR018954">
    <property type="entry name" value="Betagal_dom2"/>
</dbReference>
<evidence type="ECO:0000256" key="3">
    <source>
        <dbReference type="ARBA" id="ARBA00012756"/>
    </source>
</evidence>
<evidence type="ECO:0000259" key="11">
    <source>
        <dbReference type="SMART" id="SM01029"/>
    </source>
</evidence>
<dbReference type="Pfam" id="PF10435">
    <property type="entry name" value="BetaGal_dom2"/>
    <property type="match status" value="1"/>
</dbReference>
<dbReference type="Gene3D" id="2.60.390.10">
    <property type="entry name" value="Beta-galactosidase, domain 3"/>
    <property type="match status" value="1"/>
</dbReference>
<dbReference type="Proteomes" id="UP000305067">
    <property type="component" value="Unassembled WGS sequence"/>
</dbReference>
<dbReference type="EMBL" id="ML178820">
    <property type="protein sequence ID" value="TFL03687.1"/>
    <property type="molecule type" value="Genomic_DNA"/>
</dbReference>
<dbReference type="GO" id="GO:0005975">
    <property type="term" value="P:carbohydrate metabolic process"/>
    <property type="evidence" value="ECO:0007669"/>
    <property type="project" value="InterPro"/>
</dbReference>
<dbReference type="EC" id="3.2.1.23" evidence="3 8"/>
<dbReference type="FunFam" id="3.20.20.80:FF:000040">
    <property type="entry name" value="Beta-galactosidase A"/>
    <property type="match status" value="1"/>
</dbReference>
<keyword evidence="7 8" id="KW-0326">Glycosidase</keyword>
<dbReference type="Pfam" id="PF01301">
    <property type="entry name" value="Glyco_hydro_35"/>
    <property type="match status" value="1"/>
</dbReference>
<evidence type="ECO:0000256" key="4">
    <source>
        <dbReference type="ARBA" id="ARBA00022729"/>
    </source>
</evidence>
<dbReference type="SUPFAM" id="SSF51445">
    <property type="entry name" value="(Trans)glycosidases"/>
    <property type="match status" value="1"/>
</dbReference>
<evidence type="ECO:0000256" key="7">
    <source>
        <dbReference type="ARBA" id="ARBA00023295"/>
    </source>
</evidence>
<dbReference type="SUPFAM" id="SSF49785">
    <property type="entry name" value="Galactose-binding domain-like"/>
    <property type="match status" value="2"/>
</dbReference>
<feature type="chain" id="PRO_5023034237" description="Beta-galactosidase" evidence="10">
    <location>
        <begin position="22"/>
        <end position="1024"/>
    </location>
</feature>
<evidence type="ECO:0000256" key="8">
    <source>
        <dbReference type="RuleBase" id="RU000675"/>
    </source>
</evidence>
<evidence type="ECO:0000256" key="6">
    <source>
        <dbReference type="ARBA" id="ARBA00023180"/>
    </source>
</evidence>
<evidence type="ECO:0000256" key="5">
    <source>
        <dbReference type="ARBA" id="ARBA00022801"/>
    </source>
</evidence>
<name>A0A5C3QQ49_9AGAR</name>
<evidence type="ECO:0000256" key="9">
    <source>
        <dbReference type="RuleBase" id="RU003679"/>
    </source>
</evidence>
<protein>
    <recommendedName>
        <fullName evidence="3 8">Beta-galactosidase</fullName>
        <ecNumber evidence="3 8">3.2.1.23</ecNumber>
    </recommendedName>
</protein>
<dbReference type="InterPro" id="IPR008979">
    <property type="entry name" value="Galactose-bd-like_sf"/>
</dbReference>
<dbReference type="SMART" id="SM01029">
    <property type="entry name" value="BetaGal_dom2"/>
    <property type="match status" value="1"/>
</dbReference>
<evidence type="ECO:0000256" key="2">
    <source>
        <dbReference type="ARBA" id="ARBA00009809"/>
    </source>
</evidence>
<comment type="similarity">
    <text evidence="2 9">Belongs to the glycosyl hydrolase 35 family.</text>
</comment>
<dbReference type="Gene3D" id="2.102.20.10">
    <property type="entry name" value="Beta-galactosidase, domain 2"/>
    <property type="match status" value="1"/>
</dbReference>
<dbReference type="GO" id="GO:0004565">
    <property type="term" value="F:beta-galactosidase activity"/>
    <property type="evidence" value="ECO:0007669"/>
    <property type="project" value="UniProtKB-EC"/>
</dbReference>
<keyword evidence="6" id="KW-0325">Glycoprotein</keyword>
<keyword evidence="13" id="KW-1185">Reference proteome</keyword>
<dbReference type="PRINTS" id="PR00742">
    <property type="entry name" value="GLHYDRLASE35"/>
</dbReference>
<gene>
    <name evidence="12" type="ORF">BDV98DRAFT_545821</name>
</gene>
<dbReference type="PANTHER" id="PTHR23421">
    <property type="entry name" value="BETA-GALACTOSIDASE RELATED"/>
    <property type="match status" value="1"/>
</dbReference>
<dbReference type="InterPro" id="IPR019801">
    <property type="entry name" value="Glyco_hydro_35_CS"/>
</dbReference>
<dbReference type="Gene3D" id="2.60.120.260">
    <property type="entry name" value="Galactose-binding domain-like"/>
    <property type="match status" value="2"/>
</dbReference>
<dbReference type="STRING" id="1884261.A0A5C3QQ49"/>
<dbReference type="SUPFAM" id="SSF51011">
    <property type="entry name" value="Glycosyl hydrolase domain"/>
    <property type="match status" value="1"/>
</dbReference>
<proteinExistence type="inferred from homology"/>
<reference evidence="12 13" key="1">
    <citation type="journal article" date="2019" name="Nat. Ecol. Evol.">
        <title>Megaphylogeny resolves global patterns of mushroom evolution.</title>
        <authorList>
            <person name="Varga T."/>
            <person name="Krizsan K."/>
            <person name="Foldi C."/>
            <person name="Dima B."/>
            <person name="Sanchez-Garcia M."/>
            <person name="Sanchez-Ramirez S."/>
            <person name="Szollosi G.J."/>
            <person name="Szarkandi J.G."/>
            <person name="Papp V."/>
            <person name="Albert L."/>
            <person name="Andreopoulos W."/>
            <person name="Angelini C."/>
            <person name="Antonin V."/>
            <person name="Barry K.W."/>
            <person name="Bougher N.L."/>
            <person name="Buchanan P."/>
            <person name="Buyck B."/>
            <person name="Bense V."/>
            <person name="Catcheside P."/>
            <person name="Chovatia M."/>
            <person name="Cooper J."/>
            <person name="Damon W."/>
            <person name="Desjardin D."/>
            <person name="Finy P."/>
            <person name="Geml J."/>
            <person name="Haridas S."/>
            <person name="Hughes K."/>
            <person name="Justo A."/>
            <person name="Karasinski D."/>
            <person name="Kautmanova I."/>
            <person name="Kiss B."/>
            <person name="Kocsube S."/>
            <person name="Kotiranta H."/>
            <person name="LaButti K.M."/>
            <person name="Lechner B.E."/>
            <person name="Liimatainen K."/>
            <person name="Lipzen A."/>
            <person name="Lukacs Z."/>
            <person name="Mihaltcheva S."/>
            <person name="Morgado L.N."/>
            <person name="Niskanen T."/>
            <person name="Noordeloos M.E."/>
            <person name="Ohm R.A."/>
            <person name="Ortiz-Santana B."/>
            <person name="Ovrebo C."/>
            <person name="Racz N."/>
            <person name="Riley R."/>
            <person name="Savchenko A."/>
            <person name="Shiryaev A."/>
            <person name="Soop K."/>
            <person name="Spirin V."/>
            <person name="Szebenyi C."/>
            <person name="Tomsovsky M."/>
            <person name="Tulloss R.E."/>
            <person name="Uehling J."/>
            <person name="Grigoriev I.V."/>
            <person name="Vagvolgyi C."/>
            <person name="Papp T."/>
            <person name="Martin F.M."/>
            <person name="Miettinen O."/>
            <person name="Hibbett D.S."/>
            <person name="Nagy L.G."/>
        </authorList>
    </citation>
    <scope>NUCLEOTIDE SEQUENCE [LARGE SCALE GENOMIC DNA]</scope>
    <source>
        <strain evidence="12 13">CBS 309.79</strain>
    </source>
</reference>
<feature type="signal peptide" evidence="10">
    <location>
        <begin position="1"/>
        <end position="21"/>
    </location>
</feature>
<dbReference type="InterPro" id="IPR025972">
    <property type="entry name" value="BetaGal_dom3"/>
</dbReference>
<dbReference type="InterPro" id="IPR017853">
    <property type="entry name" value="GH"/>
</dbReference>
<dbReference type="InterPro" id="IPR031330">
    <property type="entry name" value="Gly_Hdrlase_35_cat"/>
</dbReference>
<comment type="catalytic activity">
    <reaction evidence="1 8">
        <text>Hydrolysis of terminal non-reducing beta-D-galactose residues in beta-D-galactosides.</text>
        <dbReference type="EC" id="3.2.1.23"/>
    </reaction>
</comment>
<organism evidence="12 13">
    <name type="scientific">Pterulicium gracile</name>
    <dbReference type="NCBI Taxonomy" id="1884261"/>
    <lineage>
        <taxon>Eukaryota</taxon>
        <taxon>Fungi</taxon>
        <taxon>Dikarya</taxon>
        <taxon>Basidiomycota</taxon>
        <taxon>Agaricomycotina</taxon>
        <taxon>Agaricomycetes</taxon>
        <taxon>Agaricomycetidae</taxon>
        <taxon>Agaricales</taxon>
        <taxon>Pleurotineae</taxon>
        <taxon>Pterulaceae</taxon>
        <taxon>Pterulicium</taxon>
    </lineage>
</organism>
<keyword evidence="4 10" id="KW-0732">Signal</keyword>
<keyword evidence="5 8" id="KW-0378">Hydrolase</keyword>
<evidence type="ECO:0000313" key="13">
    <source>
        <dbReference type="Proteomes" id="UP000305067"/>
    </source>
</evidence>
<dbReference type="SUPFAM" id="SSF117100">
    <property type="entry name" value="Beta-galactosidase LacA, domain 3"/>
    <property type="match status" value="1"/>
</dbReference>
<evidence type="ECO:0000256" key="10">
    <source>
        <dbReference type="SAM" id="SignalP"/>
    </source>
</evidence>
<dbReference type="Pfam" id="PF13363">
    <property type="entry name" value="BetaGal_dom3"/>
    <property type="match status" value="1"/>
</dbReference>
<dbReference type="Gene3D" id="3.20.20.80">
    <property type="entry name" value="Glycosidases"/>
    <property type="match status" value="1"/>
</dbReference>